<dbReference type="SMART" id="SM00267">
    <property type="entry name" value="GGDEF"/>
    <property type="match status" value="1"/>
</dbReference>
<dbReference type="RefSeq" id="WP_049898103.1">
    <property type="nucleotide sequence ID" value="NZ_CP102290.1"/>
</dbReference>
<sequence>MGGEGMGERMMIGYAALCDCHGRVERVIRNTALWPAMEGQNIRDFFPDTAKMDELFAKDLSHGASVRLRGSGDEKRDIFLTAVSLDNNMLVLIYDIRSFTQLPQLVELVLSAAHVPEVIGQEPYGAGYYEIQKLNSQLINYQRTLAKSNVRLQNLLDEVREAKYTIEALEQDTLTGLLTEKAFYSRAQAVLEQHAGDKFYIIAVDIEQFKIVNDVFGTKTGDRLLMDLGICLLGFKTDDLALITRARADTYFALLPCSDSILQLLDQNIGNFMESYPLPMRLQAKIGIYQVDNKELSIARMCDRALMAAESVKGNYNLECTMFNDTMHEKMMLEQKIINTMVESLNSGDFYVYLQPKVEVGTGRLTGAEALVRWMHPEFGFITPADFIPVFEKNGFIYSLDLYVWRKCCEMLRNWKDMGLQVFPLSVNVSRTDFYHENLPEILSGLIGEFDLDPEELHLEITETACARDSEQLLRVIKCLKQKGFIIEMDDFGSGYSSLNTLSELPIDVMKLDLKFLNQAEHDLRQQKVMEFVINLADSLRLQVIAEGVETEAQAAFLKKMGCRHAQGYLYGRPMPEGEFVHHLCEKSVDSFREPDS</sequence>
<dbReference type="InterPro" id="IPR043128">
    <property type="entry name" value="Rev_trsase/Diguanyl_cyclase"/>
</dbReference>
<organism evidence="4 5">
    <name type="scientific">Ruminococcus gauvreauii</name>
    <dbReference type="NCBI Taxonomy" id="438033"/>
    <lineage>
        <taxon>Bacteria</taxon>
        <taxon>Bacillati</taxon>
        <taxon>Bacillota</taxon>
        <taxon>Clostridia</taxon>
        <taxon>Eubacteriales</taxon>
        <taxon>Oscillospiraceae</taxon>
        <taxon>Ruminococcus</taxon>
    </lineage>
</organism>
<dbReference type="InterPro" id="IPR050706">
    <property type="entry name" value="Cyclic-di-GMP_PDE-like"/>
</dbReference>
<evidence type="ECO:0000259" key="3">
    <source>
        <dbReference type="PROSITE" id="PS50887"/>
    </source>
</evidence>
<dbReference type="SMART" id="SM00052">
    <property type="entry name" value="EAL"/>
    <property type="match status" value="1"/>
</dbReference>
<dbReference type="EMBL" id="CP102290">
    <property type="protein sequence ID" value="UWP59629.1"/>
    <property type="molecule type" value="Genomic_DNA"/>
</dbReference>
<feature type="coiled-coil region" evidence="1">
    <location>
        <begin position="131"/>
        <end position="172"/>
    </location>
</feature>
<evidence type="ECO:0000256" key="1">
    <source>
        <dbReference type="SAM" id="Coils"/>
    </source>
</evidence>
<reference evidence="4" key="1">
    <citation type="journal article" date="2022" name="Cell">
        <title>Design, construction, and in vivo augmentation of a complex gut microbiome.</title>
        <authorList>
            <person name="Cheng A.G."/>
            <person name="Ho P.Y."/>
            <person name="Aranda-Diaz A."/>
            <person name="Jain S."/>
            <person name="Yu F.B."/>
            <person name="Meng X."/>
            <person name="Wang M."/>
            <person name="Iakiviak M."/>
            <person name="Nagashima K."/>
            <person name="Zhao A."/>
            <person name="Murugkar P."/>
            <person name="Patil A."/>
            <person name="Atabakhsh K."/>
            <person name="Weakley A."/>
            <person name="Yan J."/>
            <person name="Brumbaugh A.R."/>
            <person name="Higginbottom S."/>
            <person name="Dimas A."/>
            <person name="Shiver A.L."/>
            <person name="Deutschbauer A."/>
            <person name="Neff N."/>
            <person name="Sonnenburg J.L."/>
            <person name="Huang K.C."/>
            <person name="Fischbach M.A."/>
        </authorList>
    </citation>
    <scope>NUCLEOTIDE SEQUENCE</scope>
    <source>
        <strain evidence="4">DSM 19829</strain>
    </source>
</reference>
<proteinExistence type="predicted"/>
<dbReference type="InterPro" id="IPR035919">
    <property type="entry name" value="EAL_sf"/>
</dbReference>
<dbReference type="CDD" id="cd01948">
    <property type="entry name" value="EAL"/>
    <property type="match status" value="1"/>
</dbReference>
<dbReference type="Pfam" id="PF00990">
    <property type="entry name" value="GGDEF"/>
    <property type="match status" value="1"/>
</dbReference>
<evidence type="ECO:0000259" key="2">
    <source>
        <dbReference type="PROSITE" id="PS50883"/>
    </source>
</evidence>
<accession>A0ABY5VGT4</accession>
<dbReference type="PANTHER" id="PTHR33121">
    <property type="entry name" value="CYCLIC DI-GMP PHOSPHODIESTERASE PDEF"/>
    <property type="match status" value="1"/>
</dbReference>
<evidence type="ECO:0000313" key="5">
    <source>
        <dbReference type="Proteomes" id="UP001060164"/>
    </source>
</evidence>
<keyword evidence="1" id="KW-0175">Coiled coil</keyword>
<dbReference type="PANTHER" id="PTHR33121:SF70">
    <property type="entry name" value="SIGNALING PROTEIN YKOW"/>
    <property type="match status" value="1"/>
</dbReference>
<dbReference type="InterPro" id="IPR029787">
    <property type="entry name" value="Nucleotide_cyclase"/>
</dbReference>
<feature type="domain" description="GGDEF" evidence="3">
    <location>
        <begin position="197"/>
        <end position="326"/>
    </location>
</feature>
<dbReference type="Gene3D" id="3.20.20.450">
    <property type="entry name" value="EAL domain"/>
    <property type="match status" value="1"/>
</dbReference>
<dbReference type="PROSITE" id="PS50887">
    <property type="entry name" value="GGDEF"/>
    <property type="match status" value="1"/>
</dbReference>
<dbReference type="PROSITE" id="PS50883">
    <property type="entry name" value="EAL"/>
    <property type="match status" value="1"/>
</dbReference>
<gene>
    <name evidence="4" type="ORF">NQ502_00780</name>
</gene>
<evidence type="ECO:0000313" key="4">
    <source>
        <dbReference type="EMBL" id="UWP59629.1"/>
    </source>
</evidence>
<dbReference type="Proteomes" id="UP001060164">
    <property type="component" value="Chromosome"/>
</dbReference>
<keyword evidence="5" id="KW-1185">Reference proteome</keyword>
<dbReference type="Pfam" id="PF00563">
    <property type="entry name" value="EAL"/>
    <property type="match status" value="1"/>
</dbReference>
<dbReference type="SUPFAM" id="SSF141868">
    <property type="entry name" value="EAL domain-like"/>
    <property type="match status" value="1"/>
</dbReference>
<feature type="domain" description="EAL" evidence="2">
    <location>
        <begin position="334"/>
        <end position="588"/>
    </location>
</feature>
<dbReference type="InterPro" id="IPR001633">
    <property type="entry name" value="EAL_dom"/>
</dbReference>
<name>A0ABY5VGT4_9FIRM</name>
<dbReference type="InterPro" id="IPR000160">
    <property type="entry name" value="GGDEF_dom"/>
</dbReference>
<dbReference type="SUPFAM" id="SSF55073">
    <property type="entry name" value="Nucleotide cyclase"/>
    <property type="match status" value="1"/>
</dbReference>
<dbReference type="Gene3D" id="3.30.70.270">
    <property type="match status" value="1"/>
</dbReference>
<protein>
    <submittedName>
        <fullName evidence="4">GGDEF domain-containing phosphodiesterase</fullName>
    </submittedName>
</protein>